<organism evidence="3">
    <name type="scientific">Pseudomonas aeruginosa</name>
    <dbReference type="NCBI Taxonomy" id="287"/>
    <lineage>
        <taxon>Bacteria</taxon>
        <taxon>Pseudomonadati</taxon>
        <taxon>Pseudomonadota</taxon>
        <taxon>Gammaproteobacteria</taxon>
        <taxon>Pseudomonadales</taxon>
        <taxon>Pseudomonadaceae</taxon>
        <taxon>Pseudomonas</taxon>
    </lineage>
</organism>
<feature type="region of interest" description="Disordered" evidence="1">
    <location>
        <begin position="1102"/>
        <end position="1123"/>
    </location>
</feature>
<proteinExistence type="predicted"/>
<reference evidence="3" key="1">
    <citation type="submission" date="2019-11" db="EMBL/GenBank/DDBJ databases">
        <title>Genomes of ocular Pseudomonas aeruginosa isolates.</title>
        <authorList>
            <person name="Khan M."/>
            <person name="Rice S.A."/>
            <person name="Willcox M.D.P."/>
            <person name="Stapleton F."/>
        </authorList>
    </citation>
    <scope>NUCLEOTIDE SEQUENCE</scope>
    <source>
        <strain evidence="3">PA206</strain>
    </source>
</reference>
<name>A0A6A9K0T3_PSEAI</name>
<dbReference type="RefSeq" id="WP_155681246.1">
    <property type="nucleotide sequence ID" value="NZ_WOAJ01000004.1"/>
</dbReference>
<evidence type="ECO:0000313" key="3">
    <source>
        <dbReference type="EMBL" id="MUI58601.1"/>
    </source>
</evidence>
<accession>A0A6A9K0T3</accession>
<protein>
    <recommendedName>
        <fullName evidence="2">PIN domain-containing protein</fullName>
    </recommendedName>
</protein>
<sequence length="1123" mass="126256">MTSLEQHHSGDGDNIGRDKIINEIKSLAPADLVAPMELVFESLRQKNKTTAKTQIVMLKAIAQREPESAALVEVISIYGGLVEPQDQDAAWATVARIVSRAINPIIRDVCQAALLQLSFRTAREGEAKCLYLSEPSPGAYSQEAYLRCYADEEHIRTAVKSFPTEGVLTGAVEGAIRLSAANLAIELATRLNSLYGSYNARVLLAIATGVALNPDLAGHHFWLNRSEVKERVDKLRDMAIQLLDESGTDGRVHDLSCSILNIYQYQSAELLDALKKHVQHLDPNRSKMIARCKALAGDDTCLPQAERDLQAAYGDPQKRQAWCRQFLEASTHQLEEVGPFLNLANPSELAEWLSHERILAEASEMEEAYIRLVADIFRRTDQDDNPVHRREVSEHVDQFTSEWKGALHTIAPTGLFEISEKLVALHLPHMALKLTTHLIPNHELWPSPYVLTHLHCLQEAGQNKSFDEIVARVKGADQSVALLSFQSVQAERGGDIDLAIKFSESMIELAPAQPYPWYRRCYLLSRYRSLEEQQAFHPRIPDSVLLKPSHEVKGILFFLALAGSFKRVEPRWVAWIIEEPRRHAVDLVNFHFGLEFRRVEHMEVSFSIEHCLKAVQYTYEGETLVRLIVDDEMEGSECTLKASSHVGQLLQRLSPGNSETLNMATYKVEEHLPPYVACLRIALTLRHVHNDGSDCFMMMRMPSNPDEFIPYLEEKMAKGAERREHLQTMDAIPLYLRGHALYSSDAFKAAMNCWTDQRVPKSPLCDLGDTDPTAVVLDAYSISYLAVTNFAGYLLNTGITFVAPPITKEALEAFLAEISNENFMLLGTTVDGKLYRTTGSDLRERDAHTLENLRLILDNISIVQPVLHDIELDIFTIKDAVDRTVYDAMQLSTANHIPWFCMDSTFGTLHNAKGNPLVNIQSVLLRAVANVPFNFEKRRHALVLYAIGALPIPLTPKDIYSVAMTKSTLAEFILFKIIQTHGREIFAAEGRPEILLNAILLHLFFRFGNETDTIKSKYSPGITYSSHVFNHGLSLYLTLSDTGSTEFRLATAIHHMAKQSIEDQPFLKNLVGRFSNFAKGHFMNWEAIRQNYMSIAEARDRQGPALGNEQTEPKFEATPVSGR</sequence>
<feature type="domain" description="PIN" evidence="2">
    <location>
        <begin position="776"/>
        <end position="908"/>
    </location>
</feature>
<comment type="caution">
    <text evidence="3">The sequence shown here is derived from an EMBL/GenBank/DDBJ whole genome shotgun (WGS) entry which is preliminary data.</text>
</comment>
<evidence type="ECO:0000256" key="1">
    <source>
        <dbReference type="SAM" id="MobiDB-lite"/>
    </source>
</evidence>
<dbReference type="InterPro" id="IPR048987">
    <property type="entry name" value="PIN-TPR-GreABC"/>
</dbReference>
<evidence type="ECO:0000259" key="2">
    <source>
        <dbReference type="Pfam" id="PF20698"/>
    </source>
</evidence>
<dbReference type="AlphaFoldDB" id="A0A6A9K0T3"/>
<dbReference type="EMBL" id="WOAJ01000004">
    <property type="protein sequence ID" value="MUI58601.1"/>
    <property type="molecule type" value="Genomic_DNA"/>
</dbReference>
<dbReference type="Pfam" id="PF20698">
    <property type="entry name" value="PIN-TPR-GreABC"/>
    <property type="match status" value="1"/>
</dbReference>
<gene>
    <name evidence="3" type="ORF">GNQ20_12405</name>
</gene>